<sequence>MNMASMDERRQIRQVIHTQGSFRRGVGIGLKVEVANLTQHGCCLCSIPGNLRRGDYLSLRLAGFGPIEGEIKWLHLGKAAGMQFYTPLHQAIFDHIVARHRVVSTRPDKPSAHLVELRDELDQLRN</sequence>
<reference evidence="1 2" key="1">
    <citation type="submission" date="2015-06" db="EMBL/GenBank/DDBJ databases">
        <authorList>
            <person name="Zeng Y."/>
            <person name="Huang Y."/>
        </authorList>
    </citation>
    <scope>NUCLEOTIDE SEQUENCE [LARGE SCALE GENOMIC DNA]</scope>
    <source>
        <strain evidence="1 2">PQ-2</strain>
    </source>
</reference>
<proteinExistence type="predicted"/>
<dbReference type="STRING" id="1348774.AB433_00355"/>
<evidence type="ECO:0000313" key="1">
    <source>
        <dbReference type="EMBL" id="AKM08794.1"/>
    </source>
</evidence>
<evidence type="ECO:0000313" key="2">
    <source>
        <dbReference type="Proteomes" id="UP000035287"/>
    </source>
</evidence>
<dbReference type="RefSeq" id="WP_047819491.1">
    <property type="nucleotide sequence ID" value="NZ_CP011770.1"/>
</dbReference>
<gene>
    <name evidence="1" type="ORF">AB433_00355</name>
</gene>
<dbReference type="Proteomes" id="UP000035287">
    <property type="component" value="Chromosome"/>
</dbReference>
<organism evidence="1 2">
    <name type="scientific">Croceicoccus naphthovorans</name>
    <dbReference type="NCBI Taxonomy" id="1348774"/>
    <lineage>
        <taxon>Bacteria</taxon>
        <taxon>Pseudomonadati</taxon>
        <taxon>Pseudomonadota</taxon>
        <taxon>Alphaproteobacteria</taxon>
        <taxon>Sphingomonadales</taxon>
        <taxon>Erythrobacteraceae</taxon>
        <taxon>Croceicoccus</taxon>
    </lineage>
</organism>
<name>A0A0G3XDW2_9SPHN</name>
<dbReference type="AlphaFoldDB" id="A0A0G3XDW2"/>
<dbReference type="KEGG" id="cna:AB433_00355"/>
<dbReference type="PATRIC" id="fig|1348774.3.peg.82"/>
<accession>A0A0G3XDW2</accession>
<dbReference type="EMBL" id="CP011770">
    <property type="protein sequence ID" value="AKM08794.1"/>
    <property type="molecule type" value="Genomic_DNA"/>
</dbReference>
<keyword evidence="2" id="KW-1185">Reference proteome</keyword>
<protein>
    <submittedName>
        <fullName evidence="1">Uncharacterized protein</fullName>
    </submittedName>
</protein>